<dbReference type="InterPro" id="IPR006797">
    <property type="entry name" value="PRELI/MSF1_dom"/>
</dbReference>
<dbReference type="Proteomes" id="UP000527355">
    <property type="component" value="Unassembled WGS sequence"/>
</dbReference>
<organism evidence="2 3">
    <name type="scientific">Myotis myotis</name>
    <name type="common">Greater mouse-eared bat</name>
    <name type="synonym">Vespertilio myotis</name>
    <dbReference type="NCBI Taxonomy" id="51298"/>
    <lineage>
        <taxon>Eukaryota</taxon>
        <taxon>Metazoa</taxon>
        <taxon>Chordata</taxon>
        <taxon>Craniata</taxon>
        <taxon>Vertebrata</taxon>
        <taxon>Euteleostomi</taxon>
        <taxon>Mammalia</taxon>
        <taxon>Eutheria</taxon>
        <taxon>Laurasiatheria</taxon>
        <taxon>Chiroptera</taxon>
        <taxon>Yangochiroptera</taxon>
        <taxon>Vespertilionidae</taxon>
        <taxon>Myotis</taxon>
    </lineage>
</organism>
<evidence type="ECO:0000313" key="3">
    <source>
        <dbReference type="Proteomes" id="UP000527355"/>
    </source>
</evidence>
<sequence>MGVTVEVHQVYKYPFEQVVASFLRKYPNPMDKNVIAVNTVEEKRDVSTGIIYRKRIAICRNVVPEILRKVSILKIPNIQLEEESWLNPQKRSMAIQSHCLTWTQYASMKEESVFQESMENPNWLQEDAVCCDFEFLQRTISGKRAPQSKRHGGEGPFHFRFSVRFEHWRDSIQSECKRLAGTKSPVFWFSSWSVP</sequence>
<keyword evidence="3" id="KW-1185">Reference proteome</keyword>
<comment type="caution">
    <text evidence="2">The sequence shown here is derived from an EMBL/GenBank/DDBJ whole genome shotgun (WGS) entry which is preliminary data.</text>
</comment>
<reference evidence="2 3" key="1">
    <citation type="journal article" date="2020" name="Nature">
        <title>Six reference-quality genomes reveal evolution of bat adaptations.</title>
        <authorList>
            <person name="Jebb D."/>
            <person name="Huang Z."/>
            <person name="Pippel M."/>
            <person name="Hughes G.M."/>
            <person name="Lavrichenko K."/>
            <person name="Devanna P."/>
            <person name="Winkler S."/>
            <person name="Jermiin L.S."/>
            <person name="Skirmuntt E.C."/>
            <person name="Katzourakis A."/>
            <person name="Burkitt-Gray L."/>
            <person name="Ray D.A."/>
            <person name="Sullivan K.A.M."/>
            <person name="Roscito J.G."/>
            <person name="Kirilenko B.M."/>
            <person name="Davalos L.M."/>
            <person name="Corthals A.P."/>
            <person name="Power M.L."/>
            <person name="Jones G."/>
            <person name="Ransome R.D."/>
            <person name="Dechmann D.K.N."/>
            <person name="Locatelli A.G."/>
            <person name="Puechmaille S.J."/>
            <person name="Fedrigo O."/>
            <person name="Jarvis E.D."/>
            <person name="Hiller M."/>
            <person name="Vernes S.C."/>
            <person name="Myers E.W."/>
            <person name="Teeling E.C."/>
        </authorList>
    </citation>
    <scope>NUCLEOTIDE SEQUENCE [LARGE SCALE GENOMIC DNA]</scope>
    <source>
        <strain evidence="2">MMyoMyo1</strain>
        <tissue evidence="2">Flight muscle</tissue>
    </source>
</reference>
<dbReference type="Pfam" id="PF04707">
    <property type="entry name" value="PRELI"/>
    <property type="match status" value="1"/>
</dbReference>
<dbReference type="InterPro" id="IPR037365">
    <property type="entry name" value="Slowmo/Ups"/>
</dbReference>
<dbReference type="PROSITE" id="PS50904">
    <property type="entry name" value="PRELI_MSF1"/>
    <property type="match status" value="1"/>
</dbReference>
<proteinExistence type="predicted"/>
<dbReference type="VEuPathDB" id="HostDB:GeneID_118658763"/>
<evidence type="ECO:0000259" key="1">
    <source>
        <dbReference type="PROSITE" id="PS50904"/>
    </source>
</evidence>
<gene>
    <name evidence="2" type="ORF">mMyoMyo1_015738</name>
</gene>
<feature type="domain" description="PRELI/MSF1" evidence="1">
    <location>
        <begin position="1"/>
        <end position="184"/>
    </location>
</feature>
<dbReference type="AlphaFoldDB" id="A0A7J7XJA4"/>
<name>A0A7J7XJA4_MYOMY</name>
<dbReference type="PANTHER" id="PTHR11158">
    <property type="entry name" value="MSF1/PX19 RELATED"/>
    <property type="match status" value="1"/>
</dbReference>
<dbReference type="EMBL" id="JABWUV010000006">
    <property type="protein sequence ID" value="KAF6349807.1"/>
    <property type="molecule type" value="Genomic_DNA"/>
</dbReference>
<protein>
    <submittedName>
        <fullName evidence="2">PRELI domain containing 2</fullName>
    </submittedName>
</protein>
<evidence type="ECO:0000313" key="2">
    <source>
        <dbReference type="EMBL" id="KAF6349807.1"/>
    </source>
</evidence>
<accession>A0A7J7XJA4</accession>
<dbReference type="GO" id="GO:0005758">
    <property type="term" value="C:mitochondrial intermembrane space"/>
    <property type="evidence" value="ECO:0007669"/>
    <property type="project" value="InterPro"/>
</dbReference>